<dbReference type="RefSeq" id="WP_408263063.1">
    <property type="nucleotide sequence ID" value="NZ_JAQQCK010000009.1"/>
</dbReference>
<dbReference type="Proteomes" id="UP001629274">
    <property type="component" value="Unassembled WGS sequence"/>
</dbReference>
<protein>
    <submittedName>
        <fullName evidence="1">Uncharacterized protein</fullName>
    </submittedName>
</protein>
<reference evidence="1 2" key="1">
    <citation type="journal article" date="2024" name="Chem. Sci.">
        <title>Discovery of megapolipeptins by genome mining of a Burkholderiales bacteria collection.</title>
        <authorList>
            <person name="Paulo B.S."/>
            <person name="Recchia M.J.J."/>
            <person name="Lee S."/>
            <person name="Fergusson C.H."/>
            <person name="Romanowski S.B."/>
            <person name="Hernandez A."/>
            <person name="Krull N."/>
            <person name="Liu D.Y."/>
            <person name="Cavanagh H."/>
            <person name="Bos A."/>
            <person name="Gray C.A."/>
            <person name="Murphy B.T."/>
            <person name="Linington R.G."/>
            <person name="Eustaquio A.S."/>
        </authorList>
    </citation>
    <scope>NUCLEOTIDE SEQUENCE [LARGE SCALE GENOMIC DNA]</scope>
    <source>
        <strain evidence="1 2">RL17-351-BIE-A</strain>
    </source>
</reference>
<keyword evidence="2" id="KW-1185">Reference proteome</keyword>
<dbReference type="EMBL" id="JAQQDR010000009">
    <property type="protein sequence ID" value="MFM0241360.1"/>
    <property type="molecule type" value="Genomic_DNA"/>
</dbReference>
<organism evidence="1 2">
    <name type="scientific">Paraburkholderia phytofirmans</name>
    <dbReference type="NCBI Taxonomy" id="261302"/>
    <lineage>
        <taxon>Bacteria</taxon>
        <taxon>Pseudomonadati</taxon>
        <taxon>Pseudomonadota</taxon>
        <taxon>Betaproteobacteria</taxon>
        <taxon>Burkholderiales</taxon>
        <taxon>Burkholderiaceae</taxon>
        <taxon>Paraburkholderia</taxon>
    </lineage>
</organism>
<evidence type="ECO:0000313" key="1">
    <source>
        <dbReference type="EMBL" id="MFM0241360.1"/>
    </source>
</evidence>
<gene>
    <name evidence="1" type="ORF">PQR03_24800</name>
</gene>
<name>A0ABW9BNF5_9BURK</name>
<accession>A0ABW9BNF5</accession>
<proteinExistence type="predicted"/>
<evidence type="ECO:0000313" key="2">
    <source>
        <dbReference type="Proteomes" id="UP001629274"/>
    </source>
</evidence>
<comment type="caution">
    <text evidence="1">The sequence shown here is derived from an EMBL/GenBank/DDBJ whole genome shotgun (WGS) entry which is preliminary data.</text>
</comment>
<sequence>MNAPVLHFTPRAELEPQANLEAFIALCRNSDVLGAREQFDKNAWEVGYVKGQNKVNRVVFSTLEASREDRSEPNLPHPFLDFAKATIVYLHDKRPVTSQAQRIAAL</sequence>